<evidence type="ECO:0000259" key="2">
    <source>
        <dbReference type="Pfam" id="PF01757"/>
    </source>
</evidence>
<dbReference type="GO" id="GO:0016746">
    <property type="term" value="F:acyltransferase activity"/>
    <property type="evidence" value="ECO:0007669"/>
    <property type="project" value="UniProtKB-KW"/>
</dbReference>
<feature type="transmembrane region" description="Helical" evidence="1">
    <location>
        <begin position="54"/>
        <end position="73"/>
    </location>
</feature>
<feature type="transmembrane region" description="Helical" evidence="1">
    <location>
        <begin position="174"/>
        <end position="195"/>
    </location>
</feature>
<dbReference type="RefSeq" id="WP_290001577.1">
    <property type="nucleotide sequence ID" value="NZ_JAUEPH010000006.1"/>
</dbReference>
<dbReference type="Proteomes" id="UP001171916">
    <property type="component" value="Unassembled WGS sequence"/>
</dbReference>
<gene>
    <name evidence="3" type="ORF">QVH07_14290</name>
</gene>
<feature type="transmembrane region" description="Helical" evidence="1">
    <location>
        <begin position="336"/>
        <end position="358"/>
    </location>
</feature>
<keyword evidence="1" id="KW-0472">Membrane</keyword>
<dbReference type="PANTHER" id="PTHR36927:SF3">
    <property type="entry name" value="GLUCANS BIOSYNTHESIS PROTEIN C"/>
    <property type="match status" value="1"/>
</dbReference>
<organism evidence="3 4">
    <name type="scientific">Algoriphagus sediminis</name>
    <dbReference type="NCBI Taxonomy" id="3057113"/>
    <lineage>
        <taxon>Bacteria</taxon>
        <taxon>Pseudomonadati</taxon>
        <taxon>Bacteroidota</taxon>
        <taxon>Cytophagia</taxon>
        <taxon>Cytophagales</taxon>
        <taxon>Cyclobacteriaceae</taxon>
        <taxon>Algoriphagus</taxon>
    </lineage>
</organism>
<evidence type="ECO:0000313" key="3">
    <source>
        <dbReference type="EMBL" id="MDN3205329.1"/>
    </source>
</evidence>
<feature type="domain" description="Acyltransferase 3" evidence="2">
    <location>
        <begin position="7"/>
        <end position="355"/>
    </location>
</feature>
<keyword evidence="4" id="KW-1185">Reference proteome</keyword>
<feature type="transmembrane region" description="Helical" evidence="1">
    <location>
        <begin position="142"/>
        <end position="162"/>
    </location>
</feature>
<name>A0ABT7YFM7_9BACT</name>
<evidence type="ECO:0000313" key="4">
    <source>
        <dbReference type="Proteomes" id="UP001171916"/>
    </source>
</evidence>
<accession>A0ABT7YFM7</accession>
<feature type="transmembrane region" description="Helical" evidence="1">
    <location>
        <begin position="310"/>
        <end position="330"/>
    </location>
</feature>
<keyword evidence="3" id="KW-0012">Acyltransferase</keyword>
<feature type="transmembrane region" description="Helical" evidence="1">
    <location>
        <begin position="12"/>
        <end position="34"/>
    </location>
</feature>
<dbReference type="InterPro" id="IPR002656">
    <property type="entry name" value="Acyl_transf_3_dom"/>
</dbReference>
<keyword evidence="3" id="KW-0808">Transferase</keyword>
<evidence type="ECO:0000256" key="1">
    <source>
        <dbReference type="SAM" id="Phobius"/>
    </source>
</evidence>
<dbReference type="Pfam" id="PF01757">
    <property type="entry name" value="Acyl_transf_3"/>
    <property type="match status" value="1"/>
</dbReference>
<sequence>MKKIRRYDLDWLRVIVFGLLIFYHVGMFFVPWDFHIKNDIIYPDLRWPMLFLNQWRLPILFVISGMGTFYALSSRSGMEFSKERFIRLIIPLIFGMLVIVPPQIYFERLDVGQILPGYFNFWPSQLFANGTYPEGNFSWHQLWFLPYLFIFSILLLPLFLYFRSHPQARVLNLLRKWAAQPFGLFFLIIPLYIWESLIEPFFPSTHALIGDWFNLVNYGTLFFFGFLLISTGAEFWKTVQENRRKYLYLGILFFTLMIGLRLIWEDSTLIHFIEAALKVANLWAWILTLFGYGAANLNKPSSKLSYANEAVYPFYILHQTITIGIGFYIMHLDWGFLPKFLIMVLGTFGLTFLIYEFLIRRWKWVRPLFGLKPKFKKN</sequence>
<comment type="caution">
    <text evidence="3">The sequence shown here is derived from an EMBL/GenBank/DDBJ whole genome shotgun (WGS) entry which is preliminary data.</text>
</comment>
<feature type="transmembrane region" description="Helical" evidence="1">
    <location>
        <begin position="246"/>
        <end position="264"/>
    </location>
</feature>
<reference evidence="3" key="1">
    <citation type="submission" date="2023-06" db="EMBL/GenBank/DDBJ databases">
        <title>Robiginitalea aurantiacus sp. nov. and Algoriphagus sediminis sp. nov., isolated from coastal sediment.</title>
        <authorList>
            <person name="Zhou Z.Y."/>
            <person name="An J."/>
            <person name="Jia Y.W."/>
            <person name="Du Z.J."/>
        </authorList>
    </citation>
    <scope>NUCLEOTIDE SEQUENCE</scope>
    <source>
        <strain evidence="3">C2-7</strain>
    </source>
</reference>
<proteinExistence type="predicted"/>
<keyword evidence="1" id="KW-1133">Transmembrane helix</keyword>
<dbReference type="PANTHER" id="PTHR36927">
    <property type="entry name" value="BLR4337 PROTEIN"/>
    <property type="match status" value="1"/>
</dbReference>
<keyword evidence="1" id="KW-0812">Transmembrane</keyword>
<feature type="transmembrane region" description="Helical" evidence="1">
    <location>
        <begin position="215"/>
        <end position="234"/>
    </location>
</feature>
<dbReference type="EMBL" id="JAUEPH010000006">
    <property type="protein sequence ID" value="MDN3205329.1"/>
    <property type="molecule type" value="Genomic_DNA"/>
</dbReference>
<feature type="transmembrane region" description="Helical" evidence="1">
    <location>
        <begin position="276"/>
        <end position="298"/>
    </location>
</feature>
<protein>
    <submittedName>
        <fullName evidence="3">Acyltransferase family protein</fullName>
    </submittedName>
</protein>
<dbReference type="InterPro" id="IPR050623">
    <property type="entry name" value="Glucan_succinyl_AcylTrfase"/>
</dbReference>
<feature type="transmembrane region" description="Helical" evidence="1">
    <location>
        <begin position="85"/>
        <end position="106"/>
    </location>
</feature>